<dbReference type="InterPro" id="IPR036034">
    <property type="entry name" value="PDZ_sf"/>
</dbReference>
<sequence>MNRNSYITLVNFLLLGSWSLAAASAFTDESQILVDPLLDNWEKEQELADLLNDKIDASKTDTPTVHPTKSPTNIPSNSPSLGPSAIPSSSLQPSNQPSMEPSHNPSASPSASALPTVSPSALPSMVPSNAPSVSHKPTLSPSFQPSLAPTIAPSQSPTQSAQPSDRPTGYKIVESSIIIDQTNSRSSTQLLIVGACCLIVMASTSAYLYKRGSGRHKRKRPPAKIEVSSSKHDGGGMISPYSVENDLNHGHPTYDINYSDSGSRVSSSDNYEDIYEEKKICLQSNGELVDIELENGRFDMNHVPNLVSIVNIAEDLNAKMESTETPGGSRLRMPRSIYVPKLFQRVKEGEENTKQTISWNQVREEDRSPASSGYAPASAPSPIMSPFLVKALSSLYAGIGKKSVYFNETINNEVNGKTTDAINEKSNGKPSTTNGWKKGVIKSPLRDVGVKRDDRSAGSDVFADLEAQDNVRRRARGQMSLNTAVSRSSDGSSIEWEIDGSKVQGEFEANMAELQNILLSIKSMGSATEIKSKSLSSEVQMTYTDDSWETDGKFLANIAPIESSSTHSSSVQSFHSPPQEGLSKSQNGSQITYERELLNASRMNCEGISFRNIFNDPKNDLYECHVPSGPLGIVVDTTSLGPRVRSLNPLSPLFGKICPGDVVVGVDDVDTVGMEAGDFWQIVSRKANQQQRVLTILRI</sequence>
<evidence type="ECO:0000313" key="4">
    <source>
        <dbReference type="EMBL" id="KAL3826828.1"/>
    </source>
</evidence>
<reference evidence="4 5" key="1">
    <citation type="submission" date="2024-10" db="EMBL/GenBank/DDBJ databases">
        <title>Updated reference genomes for cyclostephanoid diatoms.</title>
        <authorList>
            <person name="Roberts W.R."/>
            <person name="Alverson A.J."/>
        </authorList>
    </citation>
    <scope>NUCLEOTIDE SEQUENCE [LARGE SCALE GENOMIC DNA]</scope>
    <source>
        <strain evidence="4 5">AJA228-03</strain>
    </source>
</reference>
<feature type="transmembrane region" description="Helical" evidence="2">
    <location>
        <begin position="190"/>
        <end position="209"/>
    </location>
</feature>
<proteinExistence type="predicted"/>
<evidence type="ECO:0008006" key="6">
    <source>
        <dbReference type="Google" id="ProtNLM"/>
    </source>
</evidence>
<keyword evidence="2" id="KW-0472">Membrane</keyword>
<keyword evidence="3" id="KW-0732">Signal</keyword>
<dbReference type="AlphaFoldDB" id="A0ABD3SRK4"/>
<keyword evidence="5" id="KW-1185">Reference proteome</keyword>
<feature type="region of interest" description="Disordered" evidence="1">
    <location>
        <begin position="58"/>
        <end position="168"/>
    </location>
</feature>
<feature type="region of interest" description="Disordered" evidence="1">
    <location>
        <begin position="566"/>
        <end position="588"/>
    </location>
</feature>
<feature type="region of interest" description="Disordered" evidence="1">
    <location>
        <begin position="211"/>
        <end position="246"/>
    </location>
</feature>
<dbReference type="PANTHER" id="PTHR38909:SF1">
    <property type="entry name" value="G PROTEIN GAMMA DOMAIN-CONTAINING PROTEIN"/>
    <property type="match status" value="1"/>
</dbReference>
<feature type="compositionally biased region" description="Low complexity" evidence="1">
    <location>
        <begin position="369"/>
        <end position="378"/>
    </location>
</feature>
<dbReference type="EMBL" id="JALLPB020000013">
    <property type="protein sequence ID" value="KAL3826828.1"/>
    <property type="molecule type" value="Genomic_DNA"/>
</dbReference>
<dbReference type="PANTHER" id="PTHR38909">
    <property type="entry name" value="G PROTEIN GAMMA DOMAIN-CONTAINING PROTEIN"/>
    <property type="match status" value="1"/>
</dbReference>
<keyword evidence="2" id="KW-0812">Transmembrane</keyword>
<feature type="region of interest" description="Disordered" evidence="1">
    <location>
        <begin position="349"/>
        <end position="378"/>
    </location>
</feature>
<feature type="compositionally biased region" description="Polar residues" evidence="1">
    <location>
        <begin position="126"/>
        <end position="147"/>
    </location>
</feature>
<feature type="compositionally biased region" description="Low complexity" evidence="1">
    <location>
        <begin position="566"/>
        <end position="576"/>
    </location>
</feature>
<evidence type="ECO:0000256" key="2">
    <source>
        <dbReference type="SAM" id="Phobius"/>
    </source>
</evidence>
<protein>
    <recommendedName>
        <fullName evidence="6">PDZ domain-containing protein</fullName>
    </recommendedName>
</protein>
<organism evidence="4 5">
    <name type="scientific">Cyclostephanos tholiformis</name>
    <dbReference type="NCBI Taxonomy" id="382380"/>
    <lineage>
        <taxon>Eukaryota</taxon>
        <taxon>Sar</taxon>
        <taxon>Stramenopiles</taxon>
        <taxon>Ochrophyta</taxon>
        <taxon>Bacillariophyta</taxon>
        <taxon>Coscinodiscophyceae</taxon>
        <taxon>Thalassiosirophycidae</taxon>
        <taxon>Stephanodiscales</taxon>
        <taxon>Stephanodiscaceae</taxon>
        <taxon>Cyclostephanos</taxon>
    </lineage>
</organism>
<evidence type="ECO:0000256" key="1">
    <source>
        <dbReference type="SAM" id="MobiDB-lite"/>
    </source>
</evidence>
<evidence type="ECO:0000256" key="3">
    <source>
        <dbReference type="SAM" id="SignalP"/>
    </source>
</evidence>
<feature type="compositionally biased region" description="Low complexity" evidence="1">
    <location>
        <begin position="152"/>
        <end position="164"/>
    </location>
</feature>
<gene>
    <name evidence="4" type="ORF">ACHAXA_005670</name>
</gene>
<feature type="compositionally biased region" description="Basic residues" evidence="1">
    <location>
        <begin position="212"/>
        <end position="222"/>
    </location>
</feature>
<accession>A0ABD3SRK4</accession>
<dbReference type="Proteomes" id="UP001530377">
    <property type="component" value="Unassembled WGS sequence"/>
</dbReference>
<feature type="compositionally biased region" description="Polar residues" evidence="1">
    <location>
        <begin position="60"/>
        <end position="81"/>
    </location>
</feature>
<dbReference type="SUPFAM" id="SSF50156">
    <property type="entry name" value="PDZ domain-like"/>
    <property type="match status" value="1"/>
</dbReference>
<comment type="caution">
    <text evidence="4">The sequence shown here is derived from an EMBL/GenBank/DDBJ whole genome shotgun (WGS) entry which is preliminary data.</text>
</comment>
<feature type="compositionally biased region" description="Low complexity" evidence="1">
    <location>
        <begin position="87"/>
        <end position="124"/>
    </location>
</feature>
<keyword evidence="2" id="KW-1133">Transmembrane helix</keyword>
<feature type="signal peptide" evidence="3">
    <location>
        <begin position="1"/>
        <end position="23"/>
    </location>
</feature>
<evidence type="ECO:0000313" key="5">
    <source>
        <dbReference type="Proteomes" id="UP001530377"/>
    </source>
</evidence>
<feature type="chain" id="PRO_5044751456" description="PDZ domain-containing protein" evidence="3">
    <location>
        <begin position="24"/>
        <end position="699"/>
    </location>
</feature>
<name>A0ABD3SRK4_9STRA</name>